<dbReference type="PANTHER" id="PTHR33121:SF79">
    <property type="entry name" value="CYCLIC DI-GMP PHOSPHODIESTERASE PDED-RELATED"/>
    <property type="match status" value="1"/>
</dbReference>
<dbReference type="Pfam" id="PF00563">
    <property type="entry name" value="EAL"/>
    <property type="match status" value="1"/>
</dbReference>
<feature type="domain" description="GGDEF" evidence="2">
    <location>
        <begin position="181"/>
        <end position="315"/>
    </location>
</feature>
<accession>A0AAU7JDH1</accession>
<organism evidence="3">
    <name type="scientific">Alsobacter sp. KACC 23698</name>
    <dbReference type="NCBI Taxonomy" id="3149229"/>
    <lineage>
        <taxon>Bacteria</taxon>
        <taxon>Pseudomonadati</taxon>
        <taxon>Pseudomonadota</taxon>
        <taxon>Alphaproteobacteria</taxon>
        <taxon>Hyphomicrobiales</taxon>
        <taxon>Alsobacteraceae</taxon>
        <taxon>Alsobacter</taxon>
    </lineage>
</organism>
<dbReference type="InterPro" id="IPR043128">
    <property type="entry name" value="Rev_trsase/Diguanyl_cyclase"/>
</dbReference>
<dbReference type="EMBL" id="CP157484">
    <property type="protein sequence ID" value="XBO38194.1"/>
    <property type="molecule type" value="Genomic_DNA"/>
</dbReference>
<dbReference type="SMART" id="SM00052">
    <property type="entry name" value="EAL"/>
    <property type="match status" value="1"/>
</dbReference>
<evidence type="ECO:0000313" key="3">
    <source>
        <dbReference type="EMBL" id="XBO38194.1"/>
    </source>
</evidence>
<dbReference type="RefSeq" id="WP_406855031.1">
    <property type="nucleotide sequence ID" value="NZ_CP157484.1"/>
</dbReference>
<dbReference type="SMART" id="SM00267">
    <property type="entry name" value="GGDEF"/>
    <property type="match status" value="1"/>
</dbReference>
<proteinExistence type="predicted"/>
<dbReference type="Pfam" id="PF00990">
    <property type="entry name" value="GGDEF"/>
    <property type="match status" value="1"/>
</dbReference>
<evidence type="ECO:0000259" key="1">
    <source>
        <dbReference type="PROSITE" id="PS50883"/>
    </source>
</evidence>
<evidence type="ECO:0000259" key="2">
    <source>
        <dbReference type="PROSITE" id="PS50887"/>
    </source>
</evidence>
<gene>
    <name evidence="3" type="ORF">ABEG18_21185</name>
</gene>
<dbReference type="NCBIfam" id="TIGR00254">
    <property type="entry name" value="GGDEF"/>
    <property type="match status" value="1"/>
</dbReference>
<reference evidence="3" key="1">
    <citation type="submission" date="2024-05" db="EMBL/GenBank/DDBJ databases">
        <authorList>
            <person name="Kim S."/>
            <person name="Heo J."/>
            <person name="Choi H."/>
            <person name="Choi Y."/>
            <person name="Kwon S.-W."/>
            <person name="Kim Y."/>
        </authorList>
    </citation>
    <scope>NUCLEOTIDE SEQUENCE</scope>
    <source>
        <strain evidence="3">KACC 23698</strain>
    </source>
</reference>
<dbReference type="Gene3D" id="3.30.70.270">
    <property type="match status" value="1"/>
</dbReference>
<dbReference type="Gene3D" id="3.20.20.450">
    <property type="entry name" value="EAL domain"/>
    <property type="match status" value="1"/>
</dbReference>
<feature type="domain" description="EAL" evidence="1">
    <location>
        <begin position="325"/>
        <end position="574"/>
    </location>
</feature>
<dbReference type="CDD" id="cd01948">
    <property type="entry name" value="EAL"/>
    <property type="match status" value="1"/>
</dbReference>
<keyword evidence="3" id="KW-0378">Hydrolase</keyword>
<dbReference type="AlphaFoldDB" id="A0AAU7JDH1"/>
<name>A0AAU7JDH1_9HYPH</name>
<protein>
    <submittedName>
        <fullName evidence="3">Bifunctional diguanylate cyclase/phosphodiesterase</fullName>
        <ecNumber evidence="3">2.7.7.65</ecNumber>
        <ecNumber evidence="3">3.1.4.52</ecNumber>
    </submittedName>
</protein>
<dbReference type="PANTHER" id="PTHR33121">
    <property type="entry name" value="CYCLIC DI-GMP PHOSPHODIESTERASE PDEF"/>
    <property type="match status" value="1"/>
</dbReference>
<dbReference type="PROSITE" id="PS50883">
    <property type="entry name" value="EAL"/>
    <property type="match status" value="1"/>
</dbReference>
<dbReference type="GO" id="GO:0071111">
    <property type="term" value="F:cyclic-guanylate-specific phosphodiesterase activity"/>
    <property type="evidence" value="ECO:0007669"/>
    <property type="project" value="UniProtKB-EC"/>
</dbReference>
<dbReference type="InterPro" id="IPR000160">
    <property type="entry name" value="GGDEF_dom"/>
</dbReference>
<dbReference type="Gene3D" id="3.30.450.20">
    <property type="entry name" value="PAS domain"/>
    <property type="match status" value="1"/>
</dbReference>
<dbReference type="SUPFAM" id="SSF141868">
    <property type="entry name" value="EAL domain-like"/>
    <property type="match status" value="1"/>
</dbReference>
<dbReference type="EC" id="3.1.4.52" evidence="3"/>
<dbReference type="CDD" id="cd01949">
    <property type="entry name" value="GGDEF"/>
    <property type="match status" value="1"/>
</dbReference>
<dbReference type="InterPro" id="IPR029787">
    <property type="entry name" value="Nucleotide_cyclase"/>
</dbReference>
<dbReference type="GO" id="GO:0052621">
    <property type="term" value="F:diguanylate cyclase activity"/>
    <property type="evidence" value="ECO:0007669"/>
    <property type="project" value="UniProtKB-EC"/>
</dbReference>
<dbReference type="SUPFAM" id="SSF55073">
    <property type="entry name" value="Nucleotide cyclase"/>
    <property type="match status" value="1"/>
</dbReference>
<dbReference type="InterPro" id="IPR050706">
    <property type="entry name" value="Cyclic-di-GMP_PDE-like"/>
</dbReference>
<dbReference type="EC" id="2.7.7.65" evidence="3"/>
<keyword evidence="3" id="KW-0808">Transferase</keyword>
<dbReference type="PROSITE" id="PS50887">
    <property type="entry name" value="GGDEF"/>
    <property type="match status" value="1"/>
</dbReference>
<dbReference type="InterPro" id="IPR001633">
    <property type="entry name" value="EAL_dom"/>
</dbReference>
<dbReference type="InterPro" id="IPR035919">
    <property type="entry name" value="EAL_sf"/>
</dbReference>
<keyword evidence="3" id="KW-0548">Nucleotidyltransferase</keyword>
<sequence length="576" mass="62002">MDDRRDGASGTPSRSEDLVAATIADLRVVLSSIGETLYTWNMASDEIAWGGNAPALFGFPDVSAIASGRAYARLIAPDSGSSRYEAVTRSGQRDDGHGAPFQTTYAVKAGKGPPLWVQDTGRWFAGADGRPVRVHGVVRVVAEPVLDTAASGVDDLTGAMTRAQFAEALGEEIALARRQQRSLGVALIGIEGLADINEAFGLDAADEVIAGTAQRLRAVMRRGDSLARYSGNKLAVILMGCGEEQMPIAAQRFVDAVRAEPMPTSAGPIGASVRIGGILLPRFGQTAAQAMQHVEEALNDAKLSPSRNFVAFAPDRRRDARRQSNRRFTDEILAALNDRRVTMALQPIVEAGSRKTVYHEALVRVVGRDGALLPASQVVPVAEKLGLVQLIDHRMLDLVVAELVELPAAQLSLNVSSATLRQPDWVEALSGRLCSAPDIARRLVVEITETCAIEDLEATQRAIEAMRALQIRVAIDDFGSGHTSFRHLRDLNFDLIKIDGAFVQNLGRSTDDRFFVRTLVDLARHLGVPTVAEWVQDEETARILEGWGVDYLQGELFGQTVKPVTPAGPALTAALI</sequence>